<sequence length="597" mass="65244">MRKVPGRSMLGLLLTVVGVLGMLLVGLNPPEPVPVAPVVDEDARVELKMLAGSELRDLLDPEDAADPEFRRRLERETGVSLKVEFTGSLSGAEKIAASPKAYELAWFASSSYLDVLRKSYVQDREPVMESPVALGVRPEVAAEYGWDQEAPTWKEIAAKTQPDPQTGEGFAFAMTDPAMSNSGLSALAAAATAFNHGEPLSTAAIDAVGPRLTSLFRGNGATGGLQRISDSSGYLADQFPALIDVDALFNYESELLTLEQDSGVVELVYPSDGVAMADYPLMLLNEVSSEQKEAYGRLTGWLMDSWAQTRIVQDTRRRSVAFPGLNQDFPEIAEEVAIPASKTELDDLILTYQNESRKPPSTLYVIDTSGSMGNEEIEGLTQTRMQALSNVFRELSGGDARSAVPQFRRFRNREQVWILPFNSELPGQVAADGTLRSRRDLILATITGPPGSAAQQELMARVDAIEPTGSTALYDALYEGFYRLAELGRQEAPDGNWETYSGRHYSTIVLLTDGVTGKGMNLRHFEELWKKLPNRDVPVYVVAIGQGPVATTCENLKDPIQQSEEPLCRLAARTGGRVFDTSTESLLDVMREIRGNQ</sequence>
<gene>
    <name evidence="2" type="ORF">LR394_10020</name>
</gene>
<dbReference type="AlphaFoldDB" id="A0A9X1NCL3"/>
<protein>
    <submittedName>
        <fullName evidence="2">Substrate-binding domain-containing protein</fullName>
    </submittedName>
</protein>
<dbReference type="EMBL" id="JAJOMB010000004">
    <property type="protein sequence ID" value="MCD5311235.1"/>
    <property type="molecule type" value="Genomic_DNA"/>
</dbReference>
<dbReference type="SUPFAM" id="SSF53850">
    <property type="entry name" value="Periplasmic binding protein-like II"/>
    <property type="match status" value="1"/>
</dbReference>
<proteinExistence type="predicted"/>
<feature type="domain" description="VWFA" evidence="1">
    <location>
        <begin position="361"/>
        <end position="597"/>
    </location>
</feature>
<organism evidence="2 3">
    <name type="scientific">Kineosporia babensis</name>
    <dbReference type="NCBI Taxonomy" id="499548"/>
    <lineage>
        <taxon>Bacteria</taxon>
        <taxon>Bacillati</taxon>
        <taxon>Actinomycetota</taxon>
        <taxon>Actinomycetes</taxon>
        <taxon>Kineosporiales</taxon>
        <taxon>Kineosporiaceae</taxon>
        <taxon>Kineosporia</taxon>
    </lineage>
</organism>
<dbReference type="Gene3D" id="3.40.50.410">
    <property type="entry name" value="von Willebrand factor, type A domain"/>
    <property type="match status" value="1"/>
</dbReference>
<dbReference type="SUPFAM" id="SSF53300">
    <property type="entry name" value="vWA-like"/>
    <property type="match status" value="1"/>
</dbReference>
<reference evidence="2" key="1">
    <citation type="submission" date="2021-11" db="EMBL/GenBank/DDBJ databases">
        <title>Streptomyces corallinus and Kineosporia corallina sp. nov., two new coral-derived marine actinobacteria.</title>
        <authorList>
            <person name="Buangrab K."/>
            <person name="Sutthacheep M."/>
            <person name="Yeemin T."/>
            <person name="Harunari E."/>
            <person name="Igarashi Y."/>
            <person name="Sripreechasak P."/>
            <person name="Kanchanasin P."/>
            <person name="Tanasupawat S."/>
            <person name="Phongsopitanun W."/>
        </authorList>
    </citation>
    <scope>NUCLEOTIDE SEQUENCE</scope>
    <source>
        <strain evidence="2">JCM 31032</strain>
    </source>
</reference>
<dbReference type="PROSITE" id="PS50234">
    <property type="entry name" value="VWFA"/>
    <property type="match status" value="1"/>
</dbReference>
<dbReference type="Pfam" id="PF13531">
    <property type="entry name" value="SBP_bac_11"/>
    <property type="match status" value="1"/>
</dbReference>
<evidence type="ECO:0000313" key="2">
    <source>
        <dbReference type="EMBL" id="MCD5311235.1"/>
    </source>
</evidence>
<name>A0A9X1NCL3_9ACTN</name>
<dbReference type="InterPro" id="IPR036465">
    <property type="entry name" value="vWFA_dom_sf"/>
</dbReference>
<keyword evidence="3" id="KW-1185">Reference proteome</keyword>
<dbReference type="RefSeq" id="WP_231440413.1">
    <property type="nucleotide sequence ID" value="NZ_JAJOMB010000004.1"/>
</dbReference>
<comment type="caution">
    <text evidence="2">The sequence shown here is derived from an EMBL/GenBank/DDBJ whole genome shotgun (WGS) entry which is preliminary data.</text>
</comment>
<evidence type="ECO:0000259" key="1">
    <source>
        <dbReference type="PROSITE" id="PS50234"/>
    </source>
</evidence>
<evidence type="ECO:0000313" key="3">
    <source>
        <dbReference type="Proteomes" id="UP001138997"/>
    </source>
</evidence>
<accession>A0A9X1NCL3</accession>
<dbReference type="Proteomes" id="UP001138997">
    <property type="component" value="Unassembled WGS sequence"/>
</dbReference>
<dbReference type="InterPro" id="IPR002035">
    <property type="entry name" value="VWF_A"/>
</dbReference>